<keyword evidence="7" id="KW-0812">Transmembrane</keyword>
<accession>A0ABU9BXY1</accession>
<evidence type="ECO:0000256" key="1">
    <source>
        <dbReference type="ARBA" id="ARBA00000085"/>
    </source>
</evidence>
<keyword evidence="7" id="KW-0472">Membrane</keyword>
<dbReference type="Pfam" id="PF00072">
    <property type="entry name" value="Response_reg"/>
    <property type="match status" value="1"/>
</dbReference>
<evidence type="ECO:0000256" key="4">
    <source>
        <dbReference type="ARBA" id="ARBA00022679"/>
    </source>
</evidence>
<gene>
    <name evidence="10" type="ORF">AACH06_28830</name>
</gene>
<dbReference type="InterPro" id="IPR036097">
    <property type="entry name" value="HisK_dim/P_sf"/>
</dbReference>
<dbReference type="InterPro" id="IPR004358">
    <property type="entry name" value="Sig_transdc_His_kin-like_C"/>
</dbReference>
<dbReference type="InterPro" id="IPR005467">
    <property type="entry name" value="His_kinase_dom"/>
</dbReference>
<keyword evidence="11" id="KW-1185">Reference proteome</keyword>
<evidence type="ECO:0000259" key="8">
    <source>
        <dbReference type="PROSITE" id="PS50109"/>
    </source>
</evidence>
<evidence type="ECO:0000256" key="5">
    <source>
        <dbReference type="ARBA" id="ARBA00022777"/>
    </source>
</evidence>
<dbReference type="SMART" id="SM00387">
    <property type="entry name" value="HATPase_c"/>
    <property type="match status" value="1"/>
</dbReference>
<keyword evidence="3 6" id="KW-0597">Phosphoprotein</keyword>
<dbReference type="InterPro" id="IPR036890">
    <property type="entry name" value="HATPase_C_sf"/>
</dbReference>
<evidence type="ECO:0000259" key="9">
    <source>
        <dbReference type="PROSITE" id="PS50110"/>
    </source>
</evidence>
<name>A0ABU9BXY1_9BURK</name>
<keyword evidence="4 10" id="KW-0808">Transferase</keyword>
<dbReference type="Gene3D" id="1.10.287.130">
    <property type="match status" value="1"/>
</dbReference>
<dbReference type="CDD" id="cd00156">
    <property type="entry name" value="REC"/>
    <property type="match status" value="1"/>
</dbReference>
<dbReference type="SUPFAM" id="SSF47384">
    <property type="entry name" value="Homodimeric domain of signal transducing histidine kinase"/>
    <property type="match status" value="1"/>
</dbReference>
<feature type="transmembrane region" description="Helical" evidence="7">
    <location>
        <begin position="57"/>
        <end position="80"/>
    </location>
</feature>
<dbReference type="SMART" id="SM00448">
    <property type="entry name" value="REC"/>
    <property type="match status" value="1"/>
</dbReference>
<dbReference type="Pfam" id="PF02518">
    <property type="entry name" value="HATPase_c"/>
    <property type="match status" value="1"/>
</dbReference>
<evidence type="ECO:0000313" key="10">
    <source>
        <dbReference type="EMBL" id="MEK8034842.1"/>
    </source>
</evidence>
<protein>
    <recommendedName>
        <fullName evidence="2">histidine kinase</fullName>
        <ecNumber evidence="2">2.7.13.3</ecNumber>
    </recommendedName>
</protein>
<dbReference type="InterPro" id="IPR003661">
    <property type="entry name" value="HisK_dim/P_dom"/>
</dbReference>
<dbReference type="PROSITE" id="PS50109">
    <property type="entry name" value="HIS_KIN"/>
    <property type="match status" value="1"/>
</dbReference>
<evidence type="ECO:0000256" key="6">
    <source>
        <dbReference type="PROSITE-ProRule" id="PRU00169"/>
    </source>
</evidence>
<dbReference type="GO" id="GO:0004673">
    <property type="term" value="F:protein histidine kinase activity"/>
    <property type="evidence" value="ECO:0007669"/>
    <property type="project" value="UniProtKB-EC"/>
</dbReference>
<feature type="domain" description="Response regulatory" evidence="9">
    <location>
        <begin position="498"/>
        <end position="615"/>
    </location>
</feature>
<dbReference type="EC" id="2.7.13.3" evidence="2"/>
<dbReference type="RefSeq" id="WP_341429276.1">
    <property type="nucleotide sequence ID" value="NZ_JBBUTG010000037.1"/>
</dbReference>
<dbReference type="SUPFAM" id="SSF55874">
    <property type="entry name" value="ATPase domain of HSP90 chaperone/DNA topoisomerase II/histidine kinase"/>
    <property type="match status" value="1"/>
</dbReference>
<organism evidence="10 11">
    <name type="scientific">Ideonella lacteola</name>
    <dbReference type="NCBI Taxonomy" id="2984193"/>
    <lineage>
        <taxon>Bacteria</taxon>
        <taxon>Pseudomonadati</taxon>
        <taxon>Pseudomonadota</taxon>
        <taxon>Betaproteobacteria</taxon>
        <taxon>Burkholderiales</taxon>
        <taxon>Sphaerotilaceae</taxon>
        <taxon>Ideonella</taxon>
    </lineage>
</organism>
<dbReference type="CDD" id="cd00075">
    <property type="entry name" value="HATPase"/>
    <property type="match status" value="1"/>
</dbReference>
<comment type="caution">
    <text evidence="10">The sequence shown here is derived from an EMBL/GenBank/DDBJ whole genome shotgun (WGS) entry which is preliminary data.</text>
</comment>
<evidence type="ECO:0000256" key="7">
    <source>
        <dbReference type="SAM" id="Phobius"/>
    </source>
</evidence>
<evidence type="ECO:0000256" key="2">
    <source>
        <dbReference type="ARBA" id="ARBA00012438"/>
    </source>
</evidence>
<proteinExistence type="predicted"/>
<dbReference type="Proteomes" id="UP001371218">
    <property type="component" value="Unassembled WGS sequence"/>
</dbReference>
<dbReference type="Gene3D" id="3.40.50.2300">
    <property type="match status" value="1"/>
</dbReference>
<dbReference type="InterPro" id="IPR011006">
    <property type="entry name" value="CheY-like_superfamily"/>
</dbReference>
<sequence>MSALLSGIGPVAASALSPAVEFVAVSGSGGVAADVESPAQRERRAVERRLKDSALRAVATGTPVLVLPLLMQSGVAAVLAGGPSGLGSWSSVVAWSGVVLLLGLGWMSMAWAAVHRATWVGDTRRQRRMLAVCGACCAAASLLLASLSASAVALCMLAALAPIAAVVLVPMRESWTAIVLWAVAPATILGLREGLGGPAGPWPLAGCVAFSASALLVALWRSGQWEHDQRAVIQRDDQLREMAAARDAARRAEQEKTRFLATASHDLRQPMHALGLFAATLEKRLHGAPEEPLVQNVMRSIEGLDRSFNVMLDISRLDAGTVEPNVHHFPLRDLFRRLHMQYIGQAEQAGLGLRFSAGCKSVRSDPQLLERILGNLIQNAIKYTERGGIAVVARSTSTHVNVEVWDTGVGIAPADLPRVFEEFCQVGRYGRVRAQGLGMGLAIVKRLAGLLGHRLTVRSRPGGGTMFRVGIAMGELPGIEEETVAADTLPMPVLQPCSVLVIDDEAPIRDALRLLLEEWGYDVVCAATTHEAERTVRSRAMPPDLILSDLHLGPGPDGIAAIDAVRRAYGYEVPAILVTGDTSHDEMRRATDSGHTVLFKPLQPRKLFNALHGLAS</sequence>
<keyword evidence="5 10" id="KW-0418">Kinase</keyword>
<evidence type="ECO:0000313" key="11">
    <source>
        <dbReference type="Proteomes" id="UP001371218"/>
    </source>
</evidence>
<dbReference type="PANTHER" id="PTHR43047">
    <property type="entry name" value="TWO-COMPONENT HISTIDINE PROTEIN KINASE"/>
    <property type="match status" value="1"/>
</dbReference>
<dbReference type="CDD" id="cd00082">
    <property type="entry name" value="HisKA"/>
    <property type="match status" value="1"/>
</dbReference>
<dbReference type="SMART" id="SM00388">
    <property type="entry name" value="HisKA"/>
    <property type="match status" value="1"/>
</dbReference>
<dbReference type="EMBL" id="JBBUTG010000037">
    <property type="protein sequence ID" value="MEK8034842.1"/>
    <property type="molecule type" value="Genomic_DNA"/>
</dbReference>
<dbReference type="PRINTS" id="PR00344">
    <property type="entry name" value="BCTRLSENSOR"/>
</dbReference>
<feature type="transmembrane region" description="Helical" evidence="7">
    <location>
        <begin position="92"/>
        <end position="114"/>
    </location>
</feature>
<keyword evidence="7" id="KW-1133">Transmembrane helix</keyword>
<dbReference type="Pfam" id="PF00512">
    <property type="entry name" value="HisKA"/>
    <property type="match status" value="1"/>
</dbReference>
<dbReference type="SUPFAM" id="SSF52172">
    <property type="entry name" value="CheY-like"/>
    <property type="match status" value="1"/>
</dbReference>
<feature type="domain" description="Histidine kinase" evidence="8">
    <location>
        <begin position="262"/>
        <end position="475"/>
    </location>
</feature>
<comment type="catalytic activity">
    <reaction evidence="1">
        <text>ATP + protein L-histidine = ADP + protein N-phospho-L-histidine.</text>
        <dbReference type="EC" id="2.7.13.3"/>
    </reaction>
</comment>
<feature type="transmembrane region" description="Helical" evidence="7">
    <location>
        <begin position="126"/>
        <end position="145"/>
    </location>
</feature>
<evidence type="ECO:0000256" key="3">
    <source>
        <dbReference type="ARBA" id="ARBA00022553"/>
    </source>
</evidence>
<dbReference type="InterPro" id="IPR003594">
    <property type="entry name" value="HATPase_dom"/>
</dbReference>
<dbReference type="PANTHER" id="PTHR43047:SF9">
    <property type="entry name" value="HISTIDINE KINASE"/>
    <property type="match status" value="1"/>
</dbReference>
<feature type="modified residue" description="4-aspartylphosphate" evidence="6">
    <location>
        <position position="549"/>
    </location>
</feature>
<dbReference type="InterPro" id="IPR001789">
    <property type="entry name" value="Sig_transdc_resp-reg_receiver"/>
</dbReference>
<dbReference type="Gene3D" id="3.30.565.10">
    <property type="entry name" value="Histidine kinase-like ATPase, C-terminal domain"/>
    <property type="match status" value="1"/>
</dbReference>
<dbReference type="PROSITE" id="PS50110">
    <property type="entry name" value="RESPONSE_REGULATORY"/>
    <property type="match status" value="1"/>
</dbReference>
<reference evidence="10 11" key="1">
    <citation type="submission" date="2024-04" db="EMBL/GenBank/DDBJ databases">
        <title>Novel species of the genus Ideonella isolated from streams.</title>
        <authorList>
            <person name="Lu H."/>
        </authorList>
    </citation>
    <scope>NUCLEOTIDE SEQUENCE [LARGE SCALE GENOMIC DNA]</scope>
    <source>
        <strain evidence="10 11">DXS29W</strain>
    </source>
</reference>